<dbReference type="STRING" id="65357.A0A024G9D2"/>
<keyword evidence="4" id="KW-1185">Reference proteome</keyword>
<evidence type="ECO:0000256" key="2">
    <source>
        <dbReference type="ARBA" id="ARBA00022803"/>
    </source>
</evidence>
<evidence type="ECO:0000256" key="1">
    <source>
        <dbReference type="ARBA" id="ARBA00022737"/>
    </source>
</evidence>
<dbReference type="InterPro" id="IPR019734">
    <property type="entry name" value="TPR_rpt"/>
</dbReference>
<dbReference type="InParanoid" id="A0A024G9D2"/>
<protein>
    <submittedName>
        <fullName evidence="3">Uncharacterized protein</fullName>
    </submittedName>
</protein>
<dbReference type="InterPro" id="IPR050498">
    <property type="entry name" value="Ycf3"/>
</dbReference>
<dbReference type="Proteomes" id="UP000053237">
    <property type="component" value="Unassembled WGS sequence"/>
</dbReference>
<dbReference type="AlphaFoldDB" id="A0A024G9D2"/>
<evidence type="ECO:0000313" key="3">
    <source>
        <dbReference type="EMBL" id="CCI43471.1"/>
    </source>
</evidence>
<organism evidence="3 4">
    <name type="scientific">Albugo candida</name>
    <dbReference type="NCBI Taxonomy" id="65357"/>
    <lineage>
        <taxon>Eukaryota</taxon>
        <taxon>Sar</taxon>
        <taxon>Stramenopiles</taxon>
        <taxon>Oomycota</taxon>
        <taxon>Peronosporomycetes</taxon>
        <taxon>Albuginales</taxon>
        <taxon>Albuginaceae</taxon>
        <taxon>Albugo</taxon>
    </lineage>
</organism>
<dbReference type="PANTHER" id="PTHR44858:SF1">
    <property type="entry name" value="UDP-N-ACETYLGLUCOSAMINE--PEPTIDE N-ACETYLGLUCOSAMINYLTRANSFERASE SPINDLY-RELATED"/>
    <property type="match status" value="1"/>
</dbReference>
<dbReference type="OrthoDB" id="629492at2759"/>
<dbReference type="SUPFAM" id="SSF48452">
    <property type="entry name" value="TPR-like"/>
    <property type="match status" value="1"/>
</dbReference>
<sequence length="193" mass="21983">MRSMGFYLKTDDDMYRLIQSCDTTLQEKPYCLHTRVIRAQTCLHLNQFDRAFSDLTAILEIQPDNVHVRFQRGMVLYKLCRIVEAQRDLKLVLRMNPRHVMARYASASCYNALGEFQKANQAYTIALHIDASDTAARSLDTCESLEAFQHAGTLTRRKGNGSTLCERTDMTVAGEKILSSIPKANVRKVTVFL</sequence>
<accession>A0A024G9D2</accession>
<dbReference type="PANTHER" id="PTHR44858">
    <property type="entry name" value="TETRATRICOPEPTIDE REPEAT PROTEIN 6"/>
    <property type="match status" value="1"/>
</dbReference>
<dbReference type="InterPro" id="IPR011990">
    <property type="entry name" value="TPR-like_helical_dom_sf"/>
</dbReference>
<dbReference type="EMBL" id="CAIX01000049">
    <property type="protein sequence ID" value="CCI43471.1"/>
    <property type="molecule type" value="Genomic_DNA"/>
</dbReference>
<dbReference type="Gene3D" id="1.25.40.10">
    <property type="entry name" value="Tetratricopeptide repeat domain"/>
    <property type="match status" value="2"/>
</dbReference>
<keyword evidence="1" id="KW-0677">Repeat</keyword>
<proteinExistence type="predicted"/>
<gene>
    <name evidence="3" type="ORF">BN9_042550</name>
</gene>
<name>A0A024G9D2_9STRA</name>
<comment type="caution">
    <text evidence="3">The sequence shown here is derived from an EMBL/GenBank/DDBJ whole genome shotgun (WGS) entry which is preliminary data.</text>
</comment>
<evidence type="ECO:0000313" key="4">
    <source>
        <dbReference type="Proteomes" id="UP000053237"/>
    </source>
</evidence>
<keyword evidence="2" id="KW-0802">TPR repeat</keyword>
<reference evidence="3 4" key="1">
    <citation type="submission" date="2012-05" db="EMBL/GenBank/DDBJ databases">
        <title>Recombination and specialization in a pathogen metapopulation.</title>
        <authorList>
            <person name="Gardiner A."/>
            <person name="Kemen E."/>
            <person name="Schultz-Larsen T."/>
            <person name="MacLean D."/>
            <person name="Van Oosterhout C."/>
            <person name="Jones J.D.G."/>
        </authorList>
    </citation>
    <scope>NUCLEOTIDE SEQUENCE [LARGE SCALE GENOMIC DNA]</scope>
    <source>
        <strain evidence="3 4">Ac Nc2</strain>
    </source>
</reference>
<dbReference type="SMART" id="SM00028">
    <property type="entry name" value="TPR"/>
    <property type="match status" value="3"/>
</dbReference>